<dbReference type="Proteomes" id="UP000321514">
    <property type="component" value="Unassembled WGS sequence"/>
</dbReference>
<evidence type="ECO:0000313" key="5">
    <source>
        <dbReference type="Proteomes" id="UP000321514"/>
    </source>
</evidence>
<dbReference type="STRING" id="1334629.MFUL124B02_38955"/>
<keyword evidence="4" id="KW-1185">Reference proteome</keyword>
<reference evidence="2 5" key="2">
    <citation type="submission" date="2019-07" db="EMBL/GenBank/DDBJ databases">
        <title>Whole genome shotgun sequence of Myxococcus fulvus NBRC 100333.</title>
        <authorList>
            <person name="Hosoyama A."/>
            <person name="Uohara A."/>
            <person name="Ohji S."/>
            <person name="Ichikawa N."/>
        </authorList>
    </citation>
    <scope>NUCLEOTIDE SEQUENCE [LARGE SCALE GENOMIC DNA]</scope>
    <source>
        <strain evidence="2 5">NBRC 100333</strain>
    </source>
</reference>
<reference evidence="3 4" key="1">
    <citation type="submission" date="2016-10" db="EMBL/GenBank/DDBJ databases">
        <authorList>
            <person name="Varghese N."/>
            <person name="Submissions S."/>
        </authorList>
    </citation>
    <scope>NUCLEOTIDE SEQUENCE [LARGE SCALE GENOMIC DNA]</scope>
    <source>
        <strain evidence="3 4">DSM 16525</strain>
    </source>
</reference>
<dbReference type="OrthoDB" id="5520590at2"/>
<evidence type="ECO:0000256" key="1">
    <source>
        <dbReference type="SAM" id="MobiDB-lite"/>
    </source>
</evidence>
<dbReference type="EMBL" id="FOIB01000004">
    <property type="protein sequence ID" value="SEU03812.1"/>
    <property type="molecule type" value="Genomic_DNA"/>
</dbReference>
<protein>
    <submittedName>
        <fullName evidence="2">Uncharacterized protein</fullName>
    </submittedName>
</protein>
<evidence type="ECO:0000313" key="2">
    <source>
        <dbReference type="EMBL" id="GEN06868.1"/>
    </source>
</evidence>
<evidence type="ECO:0000313" key="3">
    <source>
        <dbReference type="EMBL" id="SEU03812.1"/>
    </source>
</evidence>
<gene>
    <name evidence="2" type="ORF">MFU01_19050</name>
    <name evidence="3" type="ORF">SAMN05443572_104507</name>
</gene>
<dbReference type="RefSeq" id="WP_074953927.1">
    <property type="nucleotide sequence ID" value="NZ_BJXR01000017.1"/>
</dbReference>
<feature type="region of interest" description="Disordered" evidence="1">
    <location>
        <begin position="1"/>
        <end position="25"/>
    </location>
</feature>
<name>A0A511T0E3_MYXFU</name>
<organism evidence="2 5">
    <name type="scientific">Myxococcus fulvus</name>
    <dbReference type="NCBI Taxonomy" id="33"/>
    <lineage>
        <taxon>Bacteria</taxon>
        <taxon>Pseudomonadati</taxon>
        <taxon>Myxococcota</taxon>
        <taxon>Myxococcia</taxon>
        <taxon>Myxococcales</taxon>
        <taxon>Cystobacterineae</taxon>
        <taxon>Myxococcaceae</taxon>
        <taxon>Myxococcus</taxon>
    </lineage>
</organism>
<evidence type="ECO:0000313" key="4">
    <source>
        <dbReference type="Proteomes" id="UP000183760"/>
    </source>
</evidence>
<feature type="compositionally biased region" description="Basic and acidic residues" evidence="1">
    <location>
        <begin position="65"/>
        <end position="77"/>
    </location>
</feature>
<dbReference type="EMBL" id="BJXR01000017">
    <property type="protein sequence ID" value="GEN06868.1"/>
    <property type="molecule type" value="Genomic_DNA"/>
</dbReference>
<accession>A0A511T0E3</accession>
<sequence length="77" mass="8252">MPVDTNRRVASARPVGRALGGQDRYEKEALEGPAEGGLAMARRQRLAGGPNRTEGESPFAAKMRQLAEGKSSKDGER</sequence>
<feature type="region of interest" description="Disordered" evidence="1">
    <location>
        <begin position="45"/>
        <end position="77"/>
    </location>
</feature>
<dbReference type="AlphaFoldDB" id="A0A511T0E3"/>
<comment type="caution">
    <text evidence="2">The sequence shown here is derived from an EMBL/GenBank/DDBJ whole genome shotgun (WGS) entry which is preliminary data.</text>
</comment>
<dbReference type="Proteomes" id="UP000183760">
    <property type="component" value="Unassembled WGS sequence"/>
</dbReference>
<proteinExistence type="predicted"/>